<gene>
    <name evidence="2" type="ORF">GTOL_12697</name>
</gene>
<dbReference type="AlphaFoldDB" id="A0A916N3B1"/>
<name>A0A916N3B1_9PROT</name>
<proteinExistence type="predicted"/>
<evidence type="ECO:0000313" key="3">
    <source>
        <dbReference type="Proteomes" id="UP000742786"/>
    </source>
</evidence>
<dbReference type="Proteomes" id="UP000742786">
    <property type="component" value="Unassembled WGS sequence"/>
</dbReference>
<keyword evidence="3" id="KW-1185">Reference proteome</keyword>
<evidence type="ECO:0000259" key="1">
    <source>
        <dbReference type="Pfam" id="PF12281"/>
    </source>
</evidence>
<organism evidence="2 3">
    <name type="scientific">Georgfuchsia toluolica</name>
    <dbReference type="NCBI Taxonomy" id="424218"/>
    <lineage>
        <taxon>Bacteria</taxon>
        <taxon>Pseudomonadati</taxon>
        <taxon>Pseudomonadota</taxon>
        <taxon>Betaproteobacteria</taxon>
        <taxon>Nitrosomonadales</taxon>
        <taxon>Sterolibacteriaceae</taxon>
        <taxon>Georgfuchsia</taxon>
    </lineage>
</organism>
<evidence type="ECO:0000313" key="2">
    <source>
        <dbReference type="EMBL" id="CAG4884814.1"/>
    </source>
</evidence>
<accession>A0A916N3B1</accession>
<protein>
    <recommendedName>
        <fullName evidence="1">Nucleotidyltransferase-like domain-containing protein</fullName>
    </recommendedName>
</protein>
<dbReference type="EMBL" id="CAJQUM010000001">
    <property type="protein sequence ID" value="CAG4884814.1"/>
    <property type="molecule type" value="Genomic_DNA"/>
</dbReference>
<dbReference type="Pfam" id="PF12281">
    <property type="entry name" value="NTP_transf_8"/>
    <property type="match status" value="1"/>
</dbReference>
<dbReference type="InterPro" id="IPR058575">
    <property type="entry name" value="NTP_transf_8_dom"/>
</dbReference>
<sequence>MSIANIRSKPLYRPLDLAFRTQYAEVKERAQSAGALLPGSPGTLVERSGMAGGPFWYRVYNPVPTVKKEEYVCAPRDAEVLQRIREDIEFHRWMASSVSTLRKLGFQTASKEVARVLVELHNRGAFEAGLVLAGTLSFMAWLNELGVAAVAEQTLDIDVARRQPLKFAVPLNFLDTMKATGLPFFEVPGMPSTAPSTSVKLPGKAGLRVDLLAPHASLGTIVRIPELNWSAEGIPFYDYLLEGTLPGALLAGFHCIPVQLPQPERFIWHKLYSSRHRRHVDAAKADKDEKQARTLAAVLAEEHAFELVESTAAVPAGMRKSIATVLKRWRMDDALPAALKNALEQVTVF</sequence>
<dbReference type="RefSeq" id="WP_220636626.1">
    <property type="nucleotide sequence ID" value="NZ_CAJQUM010000001.1"/>
</dbReference>
<reference evidence="2" key="1">
    <citation type="submission" date="2021-04" db="EMBL/GenBank/DDBJ databases">
        <authorList>
            <person name="Hornung B."/>
        </authorList>
    </citation>
    <scope>NUCLEOTIDE SEQUENCE</scope>
    <source>
        <strain evidence="2">G5G6</strain>
    </source>
</reference>
<feature type="domain" description="Nucleotidyltransferase-like" evidence="1">
    <location>
        <begin position="112"/>
        <end position="311"/>
    </location>
</feature>
<comment type="caution">
    <text evidence="2">The sequence shown here is derived from an EMBL/GenBank/DDBJ whole genome shotgun (WGS) entry which is preliminary data.</text>
</comment>